<evidence type="ECO:0000313" key="10">
    <source>
        <dbReference type="EMBL" id="CAJ1405019.1"/>
    </source>
</evidence>
<dbReference type="AlphaFoldDB" id="A0AA36NG22"/>
<dbReference type="InterPro" id="IPR005821">
    <property type="entry name" value="Ion_trans_dom"/>
</dbReference>
<feature type="region of interest" description="Disordered" evidence="7">
    <location>
        <begin position="1"/>
        <end position="21"/>
    </location>
</feature>
<dbReference type="SUPFAM" id="SSF81324">
    <property type="entry name" value="Voltage-gated potassium channels"/>
    <property type="match status" value="1"/>
</dbReference>
<keyword evidence="2 8" id="KW-0812">Transmembrane</keyword>
<evidence type="ECO:0000256" key="1">
    <source>
        <dbReference type="ARBA" id="ARBA00004141"/>
    </source>
</evidence>
<feature type="compositionally biased region" description="Polar residues" evidence="7">
    <location>
        <begin position="11"/>
        <end position="21"/>
    </location>
</feature>
<dbReference type="InterPro" id="IPR018247">
    <property type="entry name" value="EF_Hand_1_Ca_BS"/>
</dbReference>
<feature type="domain" description="EF-hand" evidence="9">
    <location>
        <begin position="384"/>
        <end position="419"/>
    </location>
</feature>
<reference evidence="10" key="1">
    <citation type="submission" date="2023-08" db="EMBL/GenBank/DDBJ databases">
        <authorList>
            <person name="Chen Y."/>
            <person name="Shah S."/>
            <person name="Dougan E. K."/>
            <person name="Thang M."/>
            <person name="Chan C."/>
        </authorList>
    </citation>
    <scope>NUCLEOTIDE SEQUENCE</scope>
</reference>
<name>A0AA36NG22_9DINO</name>
<gene>
    <name evidence="10" type="ORF">EVOR1521_LOCUS27349</name>
</gene>
<dbReference type="SMART" id="SM00054">
    <property type="entry name" value="EFh"/>
    <property type="match status" value="2"/>
</dbReference>
<dbReference type="SUPFAM" id="SSF47473">
    <property type="entry name" value="EF-hand"/>
    <property type="match status" value="1"/>
</dbReference>
<dbReference type="CDD" id="cd00051">
    <property type="entry name" value="EFh"/>
    <property type="match status" value="1"/>
</dbReference>
<evidence type="ECO:0000313" key="11">
    <source>
        <dbReference type="Proteomes" id="UP001178507"/>
    </source>
</evidence>
<feature type="domain" description="EF-hand" evidence="9">
    <location>
        <begin position="340"/>
        <end position="375"/>
    </location>
</feature>
<dbReference type="GO" id="GO:0005509">
    <property type="term" value="F:calcium ion binding"/>
    <property type="evidence" value="ECO:0007669"/>
    <property type="project" value="InterPro"/>
</dbReference>
<evidence type="ECO:0000256" key="8">
    <source>
        <dbReference type="SAM" id="Phobius"/>
    </source>
</evidence>
<evidence type="ECO:0000259" key="9">
    <source>
        <dbReference type="PROSITE" id="PS50222"/>
    </source>
</evidence>
<keyword evidence="4 8" id="KW-1133">Transmembrane helix</keyword>
<keyword evidence="3" id="KW-0106">Calcium</keyword>
<sequence>MGDGSMGDCSMPTTQASGNSPQELDEILAKEATLTKSYSRTSSRRAVPINASYIEGNGTREEASTSIKGRVWRALNSYVVANAMAFVVLADSFCTCASVDARAAGQELSEAYSLIARVCLCLYCAELVCTFYVSGCQVLREWLGVVDLLIVLCGLAEELVAALVEQDIGLPLGLLRVFRLVRIARTIRLLKRLRMLRELYKLVVMMATVCRTLMWSFLLCFIVMTAFAMMMVEFVNPVVQELTSAGAFEDCPTCLQSTNSVMDANLLLFQTVVAGDSWGKVAVPVIRSSPATAVIFVGSLLTLVFGVLNLIVAVVVDTFADARLHDVEALAEELEHDLQNDREQLEELFQRIDKEGTGELTLDELMAGARNDAVFQSRLKVMDIDESDLHQLFHMIDIDQSGTLQVSEFIGPLSRWAHDSKTAPRFIKYNLIQTMQMQEDLMDMTNRRFAMLSDQMSRMSTQLRLMTVPATVLASTSLASASQSRKASAPHSGHTESSTISDEHEQHKPHTSSQPELITPATSPTARQTGDRVSLDAPSFSSEIHSLSQQIDAAVSQIDAKLEALLFPVSKRSSLVPSSYMARRTSTRLNSHSTFQAMYMAPRNVSPMPGRSARGSPRGWSPAISEAESPMEF</sequence>
<dbReference type="GO" id="GO:0005248">
    <property type="term" value="F:voltage-gated sodium channel activity"/>
    <property type="evidence" value="ECO:0007669"/>
    <property type="project" value="TreeGrafter"/>
</dbReference>
<accession>A0AA36NG22</accession>
<dbReference type="Proteomes" id="UP001178507">
    <property type="component" value="Unassembled WGS sequence"/>
</dbReference>
<dbReference type="Pfam" id="PF00520">
    <property type="entry name" value="Ion_trans"/>
    <property type="match status" value="1"/>
</dbReference>
<evidence type="ECO:0000256" key="4">
    <source>
        <dbReference type="ARBA" id="ARBA00022989"/>
    </source>
</evidence>
<dbReference type="EMBL" id="CAUJNA010003566">
    <property type="protein sequence ID" value="CAJ1405019.1"/>
    <property type="molecule type" value="Genomic_DNA"/>
</dbReference>
<organism evidence="10 11">
    <name type="scientific">Effrenium voratum</name>
    <dbReference type="NCBI Taxonomy" id="2562239"/>
    <lineage>
        <taxon>Eukaryota</taxon>
        <taxon>Sar</taxon>
        <taxon>Alveolata</taxon>
        <taxon>Dinophyceae</taxon>
        <taxon>Suessiales</taxon>
        <taxon>Symbiodiniaceae</taxon>
        <taxon>Effrenium</taxon>
    </lineage>
</organism>
<dbReference type="Gene3D" id="1.10.287.70">
    <property type="match status" value="1"/>
</dbReference>
<dbReference type="PANTHER" id="PTHR10037:SF62">
    <property type="entry name" value="SODIUM CHANNEL PROTEIN 60E"/>
    <property type="match status" value="1"/>
</dbReference>
<dbReference type="Pfam" id="PF13499">
    <property type="entry name" value="EF-hand_7"/>
    <property type="match status" value="1"/>
</dbReference>
<evidence type="ECO:0000256" key="7">
    <source>
        <dbReference type="SAM" id="MobiDB-lite"/>
    </source>
</evidence>
<feature type="compositionally biased region" description="Polar residues" evidence="7">
    <location>
        <begin position="511"/>
        <end position="528"/>
    </location>
</feature>
<dbReference type="PROSITE" id="PS00018">
    <property type="entry name" value="EF_HAND_1"/>
    <property type="match status" value="1"/>
</dbReference>
<feature type="transmembrane region" description="Helical" evidence="8">
    <location>
        <begin position="202"/>
        <end position="232"/>
    </location>
</feature>
<evidence type="ECO:0000256" key="3">
    <source>
        <dbReference type="ARBA" id="ARBA00022837"/>
    </source>
</evidence>
<proteinExistence type="predicted"/>
<dbReference type="Gene3D" id="1.10.238.10">
    <property type="entry name" value="EF-hand"/>
    <property type="match status" value="1"/>
</dbReference>
<feature type="region of interest" description="Disordered" evidence="7">
    <location>
        <begin position="607"/>
        <end position="633"/>
    </location>
</feature>
<feature type="coiled-coil region" evidence="6">
    <location>
        <begin position="324"/>
        <end position="355"/>
    </location>
</feature>
<evidence type="ECO:0000256" key="2">
    <source>
        <dbReference type="ARBA" id="ARBA00022692"/>
    </source>
</evidence>
<dbReference type="InterPro" id="IPR011992">
    <property type="entry name" value="EF-hand-dom_pair"/>
</dbReference>
<evidence type="ECO:0000256" key="6">
    <source>
        <dbReference type="SAM" id="Coils"/>
    </source>
</evidence>
<feature type="region of interest" description="Disordered" evidence="7">
    <location>
        <begin position="481"/>
        <end position="536"/>
    </location>
</feature>
<protein>
    <recommendedName>
        <fullName evidence="9">EF-hand domain-containing protein</fullName>
    </recommendedName>
</protein>
<dbReference type="PANTHER" id="PTHR10037">
    <property type="entry name" value="VOLTAGE-GATED CATION CHANNEL CALCIUM AND SODIUM"/>
    <property type="match status" value="1"/>
</dbReference>
<dbReference type="InterPro" id="IPR027359">
    <property type="entry name" value="Volt_channel_dom_sf"/>
</dbReference>
<dbReference type="GO" id="GO:0001518">
    <property type="term" value="C:voltage-gated sodium channel complex"/>
    <property type="evidence" value="ECO:0007669"/>
    <property type="project" value="TreeGrafter"/>
</dbReference>
<dbReference type="InterPro" id="IPR002048">
    <property type="entry name" value="EF_hand_dom"/>
</dbReference>
<keyword evidence="11" id="KW-1185">Reference proteome</keyword>
<evidence type="ECO:0000256" key="5">
    <source>
        <dbReference type="ARBA" id="ARBA00023136"/>
    </source>
</evidence>
<dbReference type="PROSITE" id="PS50222">
    <property type="entry name" value="EF_HAND_2"/>
    <property type="match status" value="2"/>
</dbReference>
<keyword evidence="5 8" id="KW-0472">Membrane</keyword>
<comment type="subcellular location">
    <subcellularLocation>
        <location evidence="1">Membrane</location>
        <topology evidence="1">Multi-pass membrane protein</topology>
    </subcellularLocation>
</comment>
<keyword evidence="6" id="KW-0175">Coiled coil</keyword>
<dbReference type="Gene3D" id="1.20.120.350">
    <property type="entry name" value="Voltage-gated potassium channels. Chain C"/>
    <property type="match status" value="1"/>
</dbReference>
<feature type="transmembrane region" description="Helical" evidence="8">
    <location>
        <begin position="293"/>
        <end position="316"/>
    </location>
</feature>
<dbReference type="InterPro" id="IPR043203">
    <property type="entry name" value="VGCC_Ca_Na"/>
</dbReference>
<comment type="caution">
    <text evidence="10">The sequence shown here is derived from an EMBL/GenBank/DDBJ whole genome shotgun (WGS) entry which is preliminary data.</text>
</comment>